<feature type="compositionally biased region" description="Polar residues" evidence="1">
    <location>
        <begin position="270"/>
        <end position="287"/>
    </location>
</feature>
<gene>
    <name evidence="2" type="ORF">CQA66_08400</name>
</gene>
<dbReference type="EMBL" id="NXLW01000020">
    <property type="protein sequence ID" value="RDU70419.1"/>
    <property type="molecule type" value="Genomic_DNA"/>
</dbReference>
<feature type="compositionally biased region" description="Low complexity" evidence="1">
    <location>
        <begin position="223"/>
        <end position="236"/>
    </location>
</feature>
<accession>A0A3D8IYR8</accession>
<protein>
    <submittedName>
        <fullName evidence="2">Uncharacterized protein</fullName>
    </submittedName>
</protein>
<evidence type="ECO:0000256" key="1">
    <source>
        <dbReference type="SAM" id="MobiDB-lite"/>
    </source>
</evidence>
<evidence type="ECO:0000313" key="3">
    <source>
        <dbReference type="Proteomes" id="UP000256424"/>
    </source>
</evidence>
<reference evidence="2 3" key="1">
    <citation type="submission" date="2018-04" db="EMBL/GenBank/DDBJ databases">
        <title>Novel Campyloabacter and Helicobacter Species and Strains.</title>
        <authorList>
            <person name="Mannion A.J."/>
            <person name="Shen Z."/>
            <person name="Fox J.G."/>
        </authorList>
    </citation>
    <scope>NUCLEOTIDE SEQUENCE [LARGE SCALE GENOMIC DNA]</scope>
    <source>
        <strain evidence="2 3">MIT 97-5075</strain>
    </source>
</reference>
<dbReference type="RefSeq" id="WP_115582638.1">
    <property type="nucleotide sequence ID" value="NZ_NXLW01000020.1"/>
</dbReference>
<dbReference type="Pfam" id="PF11863">
    <property type="entry name" value="DUF3383"/>
    <property type="match status" value="2"/>
</dbReference>
<feature type="compositionally biased region" description="Low complexity" evidence="1">
    <location>
        <begin position="250"/>
        <end position="261"/>
    </location>
</feature>
<feature type="compositionally biased region" description="Low complexity" evidence="1">
    <location>
        <begin position="199"/>
        <end position="208"/>
    </location>
</feature>
<name>A0A3D8IYR8_9HELI</name>
<evidence type="ECO:0000313" key="2">
    <source>
        <dbReference type="EMBL" id="RDU70419.1"/>
    </source>
</evidence>
<dbReference type="Proteomes" id="UP000256424">
    <property type="component" value="Unassembled WGS sequence"/>
</dbReference>
<sequence length="696" mass="77014">MNSLPYSFFVNFTGAKLKVASSISRLNAIVITKPTQIQKDIIELYNVDDAISYYGINSNEKTFTENFFSFQNKNGNFPEILTFYNLYENDMPASLKGTQQFDISTLKQKGSFGVNIGGVEKQVKVDLTDKVSFTDIATAIQTAINELGTSNETIAPTEPTNTNTEIVKDNVNQDINSEVENTEDNQTNNSENEVENTSEENTNQQDTTIQDNNTENTSEVLETENTTSQNESTQSNMPANAVLDSIQDVNNSSENNQSETSNEIEKQDSSESVENESMSTNTDINNNESEDTHENQNENEINQDESTQDNLTQVINTDNSTIENISDTKETENSNINLEVKEDLGFKNAKFIFNSITSGFELQSGVVGKSSMVGYITSGASDVDLSPLLKMRDIDGATIIQGKDKETFIEAVNNIISSNGDFYSISALFDLDKQDMRDFSAAISATKGRYLGVIGKHDKRLIGTENPFASINGYDGIIINFNPLETLNLNEITQGFIASLDLTQPNSVISLNFIPATKYDSENTIYKQRQITNLNKNRANGIFAVGDFGERNVYYGEGKICGDIFKTANSYVWNSFVKFNIEKAMFGFISNSNIVGVRSQTDIRLLLDTATNQCENFVSAGIIIANPILTGSEKIALQKALNGNQDNFTSCLNNGYVIQFIKNSVNEITNSVTSEFQLIYIMNVAGDRVKISSLFI</sequence>
<proteinExistence type="predicted"/>
<comment type="caution">
    <text evidence="2">The sequence shown here is derived from an EMBL/GenBank/DDBJ whole genome shotgun (WGS) entry which is preliminary data.</text>
</comment>
<feature type="compositionally biased region" description="Polar residues" evidence="1">
    <location>
        <begin position="209"/>
        <end position="220"/>
    </location>
</feature>
<feature type="region of interest" description="Disordered" evidence="1">
    <location>
        <begin position="178"/>
        <end position="237"/>
    </location>
</feature>
<feature type="region of interest" description="Disordered" evidence="1">
    <location>
        <begin position="250"/>
        <end position="309"/>
    </location>
</feature>
<organism evidence="2 3">
    <name type="scientific">Helicobacter aurati</name>
    <dbReference type="NCBI Taxonomy" id="137778"/>
    <lineage>
        <taxon>Bacteria</taxon>
        <taxon>Pseudomonadati</taxon>
        <taxon>Campylobacterota</taxon>
        <taxon>Epsilonproteobacteria</taxon>
        <taxon>Campylobacterales</taxon>
        <taxon>Helicobacteraceae</taxon>
        <taxon>Helicobacter</taxon>
    </lineage>
</organism>
<keyword evidence="3" id="KW-1185">Reference proteome</keyword>
<dbReference type="AlphaFoldDB" id="A0A3D8IYR8"/>
<dbReference type="InterPro" id="IPR021808">
    <property type="entry name" value="DUF3383"/>
</dbReference>